<dbReference type="NCBIfam" id="TIGR01760">
    <property type="entry name" value="tape_meas_TP901"/>
    <property type="match status" value="1"/>
</dbReference>
<sequence>EGALNLATAGELELGDAAEIASTALNAFKDDNLSVAQAADLLAGAANASATSVGEMKFGLSMVSAVAAGVGLSFKDTTTALALFAQNGLKGSDAGTSLKTMLANLIPK</sequence>
<dbReference type="RefSeq" id="WP_137059347.1">
    <property type="nucleotide sequence ID" value="NZ_SZOD01001067.1"/>
</dbReference>
<evidence type="ECO:0000313" key="3">
    <source>
        <dbReference type="EMBL" id="TKI79640.1"/>
    </source>
</evidence>
<dbReference type="Proteomes" id="UP000305524">
    <property type="component" value="Unassembled WGS sequence"/>
</dbReference>
<evidence type="ECO:0000313" key="4">
    <source>
        <dbReference type="Proteomes" id="UP000305524"/>
    </source>
</evidence>
<keyword evidence="1" id="KW-1188">Viral release from host cell</keyword>
<accession>A0A4U2ZZ08</accession>
<organism evidence="3 4">
    <name type="scientific">Bacillus mycoides</name>
    <dbReference type="NCBI Taxonomy" id="1405"/>
    <lineage>
        <taxon>Bacteria</taxon>
        <taxon>Bacillati</taxon>
        <taxon>Bacillota</taxon>
        <taxon>Bacilli</taxon>
        <taxon>Bacillales</taxon>
        <taxon>Bacillaceae</taxon>
        <taxon>Bacillus</taxon>
        <taxon>Bacillus cereus group</taxon>
    </lineage>
</organism>
<gene>
    <name evidence="3" type="ORF">FC701_31045</name>
</gene>
<dbReference type="AlphaFoldDB" id="A0A4U2ZZ08"/>
<comment type="caution">
    <text evidence="3">The sequence shown here is derived from an EMBL/GenBank/DDBJ whole genome shotgun (WGS) entry which is preliminary data.</text>
</comment>
<reference evidence="3 4" key="1">
    <citation type="journal article" date="2019" name="Environ. Microbiol.">
        <title>An active ?-lactamase is a part of an orchestrated cell wall stress resistance network of Bacillus subtilis and related rhizosphere species.</title>
        <authorList>
            <person name="Bucher T."/>
            <person name="Keren-Paz A."/>
            <person name="Hausser J."/>
            <person name="Olender T."/>
            <person name="Cytryn E."/>
            <person name="Kolodkin-Gal I."/>
        </authorList>
    </citation>
    <scope>NUCLEOTIDE SEQUENCE [LARGE SCALE GENOMIC DNA]</scope>
    <source>
        <strain evidence="3 4">I186</strain>
    </source>
</reference>
<feature type="domain" description="Phage tail tape measure protein" evidence="2">
    <location>
        <begin position="1"/>
        <end position="105"/>
    </location>
</feature>
<dbReference type="Pfam" id="PF10145">
    <property type="entry name" value="PhageMin_Tail"/>
    <property type="match status" value="1"/>
</dbReference>
<name>A0A4U2ZZ08_BACMY</name>
<feature type="non-terminal residue" evidence="3">
    <location>
        <position position="108"/>
    </location>
</feature>
<dbReference type="EMBL" id="SZOD01001067">
    <property type="protein sequence ID" value="TKI79640.1"/>
    <property type="molecule type" value="Genomic_DNA"/>
</dbReference>
<dbReference type="InterPro" id="IPR010090">
    <property type="entry name" value="Phage_tape_meas"/>
</dbReference>
<dbReference type="PANTHER" id="PTHR37813">
    <property type="entry name" value="FELS-2 PROPHAGE PROTEIN"/>
    <property type="match status" value="1"/>
</dbReference>
<evidence type="ECO:0000256" key="1">
    <source>
        <dbReference type="ARBA" id="ARBA00022612"/>
    </source>
</evidence>
<dbReference type="PANTHER" id="PTHR37813:SF1">
    <property type="entry name" value="FELS-2 PROPHAGE PROTEIN"/>
    <property type="match status" value="1"/>
</dbReference>
<evidence type="ECO:0000259" key="2">
    <source>
        <dbReference type="Pfam" id="PF10145"/>
    </source>
</evidence>
<proteinExistence type="predicted"/>
<protein>
    <submittedName>
        <fullName evidence="3">Phage tail tape measure protein</fullName>
    </submittedName>
</protein>
<feature type="non-terminal residue" evidence="3">
    <location>
        <position position="1"/>
    </location>
</feature>